<reference evidence="2 3" key="1">
    <citation type="submission" date="2017-07" db="EMBL/GenBank/DDBJ databases">
        <title>Leptospira spp. isolated from tropical soils.</title>
        <authorList>
            <person name="Thibeaux R."/>
            <person name="Iraola G."/>
            <person name="Ferres I."/>
            <person name="Bierque E."/>
            <person name="Girault D."/>
            <person name="Soupe-Gilbert M.-E."/>
            <person name="Picardeau M."/>
            <person name="Goarant C."/>
        </authorList>
    </citation>
    <scope>NUCLEOTIDE SEQUENCE [LARGE SCALE GENOMIC DNA]</scope>
    <source>
        <strain evidence="2 3">FH2-B-C1</strain>
    </source>
</reference>
<sequence length="97" mass="11046">MPANTGYNQYIFAVRNESNSIAGYLEEGFDLPPNHSIRLSITPKVFQESVVSPFDEAFKNSKDQKQVVQERKIFEITATIEPNPEPDDDKPCELQKD</sequence>
<name>A0A2M9YI85_9LEPT</name>
<protein>
    <submittedName>
        <fullName evidence="2">Uncharacterized protein</fullName>
    </submittedName>
</protein>
<evidence type="ECO:0000256" key="1">
    <source>
        <dbReference type="SAM" id="MobiDB-lite"/>
    </source>
</evidence>
<feature type="region of interest" description="Disordered" evidence="1">
    <location>
        <begin position="76"/>
        <end position="97"/>
    </location>
</feature>
<gene>
    <name evidence="2" type="ORF">CH380_21295</name>
</gene>
<comment type="caution">
    <text evidence="2">The sequence shown here is derived from an EMBL/GenBank/DDBJ whole genome shotgun (WGS) entry which is preliminary data.</text>
</comment>
<dbReference type="Proteomes" id="UP000232188">
    <property type="component" value="Unassembled WGS sequence"/>
</dbReference>
<accession>A0A2M9YI85</accession>
<proteinExistence type="predicted"/>
<organism evidence="2 3">
    <name type="scientific">Leptospira adleri</name>
    <dbReference type="NCBI Taxonomy" id="2023186"/>
    <lineage>
        <taxon>Bacteria</taxon>
        <taxon>Pseudomonadati</taxon>
        <taxon>Spirochaetota</taxon>
        <taxon>Spirochaetia</taxon>
        <taxon>Leptospirales</taxon>
        <taxon>Leptospiraceae</taxon>
        <taxon>Leptospira</taxon>
    </lineage>
</organism>
<evidence type="ECO:0000313" key="2">
    <source>
        <dbReference type="EMBL" id="PJZ51210.1"/>
    </source>
</evidence>
<dbReference type="AlphaFoldDB" id="A0A2M9YI85"/>
<evidence type="ECO:0000313" key="3">
    <source>
        <dbReference type="Proteomes" id="UP000232188"/>
    </source>
</evidence>
<dbReference type="EMBL" id="NPDV01000038">
    <property type="protein sequence ID" value="PJZ51210.1"/>
    <property type="molecule type" value="Genomic_DNA"/>
</dbReference>